<keyword evidence="2" id="KW-0547">Nucleotide-binding</keyword>
<dbReference type="Gene3D" id="3.40.50.300">
    <property type="entry name" value="P-loop containing nucleotide triphosphate hydrolases"/>
    <property type="match status" value="2"/>
</dbReference>
<dbReference type="Pfam" id="PF17862">
    <property type="entry name" value="AAA_lid_3"/>
    <property type="match status" value="2"/>
</dbReference>
<evidence type="ECO:0000256" key="2">
    <source>
        <dbReference type="ARBA" id="ARBA00022741"/>
    </source>
</evidence>
<dbReference type="AlphaFoldDB" id="A0A814XJS9"/>
<dbReference type="Gene3D" id="1.10.8.60">
    <property type="match status" value="2"/>
</dbReference>
<evidence type="ECO:0000256" key="3">
    <source>
        <dbReference type="ARBA" id="ARBA00022840"/>
    </source>
</evidence>
<feature type="domain" description="AAA+ ATPase" evidence="5">
    <location>
        <begin position="351"/>
        <end position="495"/>
    </location>
</feature>
<accession>A0A814XJS9</accession>
<dbReference type="OrthoDB" id="27435at2759"/>
<evidence type="ECO:0000256" key="1">
    <source>
        <dbReference type="ARBA" id="ARBA00022737"/>
    </source>
</evidence>
<feature type="domain" description="AAA+ ATPase" evidence="5">
    <location>
        <begin position="619"/>
        <end position="757"/>
    </location>
</feature>
<sequence length="854" mass="97658">MPAKSNRSLLNVSANDGGNDKIQRWQQCSKCLNFYISNEHMLNCSDKNYENIPYVEQNGKYARLTTTEHKAEYLKDYSSLKSFMLNDMIFVSPQTLKQLNIHQSDEVLLVNNDRTKTSTVWQHSSLLLNQLSLSHSSIEQLNLNENDFITIQIIPEENIRHIANITLRVLFQCENQNEQRLITTCLKHQLMNRVVYSNQLIYFVFLGQPMNFIVQPILSFSKDQSYIPEQISSCTPIISLEKDDSNDLTNELSYLSIENNDSPSLITSVHHTVSTPKIHHITTKKFYRIRKNLTKINIQFENEEDNEKESDENCTSTTNVTMNDIGGLDEQKKELIELLSTNSISKNSIYSLNGILLHGSSGCGKTLLVEAICSQFNLKYSVVRIDFQDIYSRHYGESEMKLKKLFQKAATTSKLSSLILVENIDLLCPNRERTQHELERRLTTTFVQLLDQCFQTCRGQKQIFLLATTSRLDSIDSTLRRSGRIDREIEITIPNQNERYQILNIKLQSIQHHLTTEDLQLLAEKTHGFNGADLGNLCRQAAHFAMKSINENNVVITKTHFENALSIIKPSSMREVLLEIPKVKWSDIGGQQELKQKLEHMIVWPIKHPLAFKTMSIQPPKGILMYGPPGCSKTMIAKAVATESGLNFFAVKGPELFSKWVGESERAIREIFRRSRLASPAIIFFDEIDAIANQRSSNTGQTNVGDRVLAQLLNEMDGIEKLQGVTIIAATNRPDCIDPALMRPGRFDRIVYVPLPDELTRREIFDIRLRSLPCAQDIDLTRLVTMTCKYSGAEIASLCDEAALIALQENIHAQHVQWKHFEKAFDYVKPRTSDDTIKKFELFTKSYQTFVKSN</sequence>
<protein>
    <recommendedName>
        <fullName evidence="5">AAA+ ATPase domain-containing protein</fullName>
    </recommendedName>
</protein>
<dbReference type="GO" id="GO:0005737">
    <property type="term" value="C:cytoplasm"/>
    <property type="evidence" value="ECO:0007669"/>
    <property type="project" value="TreeGrafter"/>
</dbReference>
<feature type="region of interest" description="Disordered" evidence="4">
    <location>
        <begin position="304"/>
        <end position="323"/>
    </location>
</feature>
<evidence type="ECO:0000313" key="10">
    <source>
        <dbReference type="Proteomes" id="UP000663829"/>
    </source>
</evidence>
<evidence type="ECO:0000256" key="4">
    <source>
        <dbReference type="SAM" id="MobiDB-lite"/>
    </source>
</evidence>
<dbReference type="Proteomes" id="UP000682733">
    <property type="component" value="Unassembled WGS sequence"/>
</dbReference>
<dbReference type="EMBL" id="CAJOBC010009148">
    <property type="protein sequence ID" value="CAF3980470.1"/>
    <property type="molecule type" value="Genomic_DNA"/>
</dbReference>
<name>A0A814XJS9_9BILA</name>
<dbReference type="SMART" id="SM00382">
    <property type="entry name" value="AAA"/>
    <property type="match status" value="2"/>
</dbReference>
<dbReference type="PROSITE" id="PS00674">
    <property type="entry name" value="AAA"/>
    <property type="match status" value="1"/>
</dbReference>
<gene>
    <name evidence="7" type="ORF">GPM918_LOCUS24488</name>
    <name evidence="6" type="ORF">OVA965_LOCUS4804</name>
    <name evidence="9" type="ORF">SRO942_LOCUS24487</name>
    <name evidence="8" type="ORF">TMI583_LOCUS4799</name>
</gene>
<dbReference type="SUPFAM" id="SSF52540">
    <property type="entry name" value="P-loop containing nucleoside triphosphate hydrolases"/>
    <property type="match status" value="2"/>
</dbReference>
<comment type="caution">
    <text evidence="7">The sequence shown here is derived from an EMBL/GenBank/DDBJ whole genome shotgun (WGS) entry which is preliminary data.</text>
</comment>
<dbReference type="EMBL" id="CAJOBA010001292">
    <property type="protein sequence ID" value="CAF3587564.1"/>
    <property type="molecule type" value="Genomic_DNA"/>
</dbReference>
<organism evidence="7 10">
    <name type="scientific">Didymodactylos carnosus</name>
    <dbReference type="NCBI Taxonomy" id="1234261"/>
    <lineage>
        <taxon>Eukaryota</taxon>
        <taxon>Metazoa</taxon>
        <taxon>Spiralia</taxon>
        <taxon>Gnathifera</taxon>
        <taxon>Rotifera</taxon>
        <taxon>Eurotatoria</taxon>
        <taxon>Bdelloidea</taxon>
        <taxon>Philodinida</taxon>
        <taxon>Philodinidae</taxon>
        <taxon>Didymodactylos</taxon>
    </lineage>
</organism>
<dbReference type="FunFam" id="3.40.50.300:FF:000018">
    <property type="entry name" value="Cell division control 48"/>
    <property type="match status" value="1"/>
</dbReference>
<reference evidence="7" key="1">
    <citation type="submission" date="2021-02" db="EMBL/GenBank/DDBJ databases">
        <authorList>
            <person name="Nowell W R."/>
        </authorList>
    </citation>
    <scope>NUCLEOTIDE SEQUENCE</scope>
</reference>
<dbReference type="EMBL" id="CAJNOQ010009147">
    <property type="protein sequence ID" value="CAF1216725.1"/>
    <property type="molecule type" value="Genomic_DNA"/>
</dbReference>
<keyword evidence="1" id="KW-0677">Repeat</keyword>
<dbReference type="Proteomes" id="UP000663829">
    <property type="component" value="Unassembled WGS sequence"/>
</dbReference>
<evidence type="ECO:0000313" key="9">
    <source>
        <dbReference type="EMBL" id="CAF3980470.1"/>
    </source>
</evidence>
<dbReference type="PANTHER" id="PTHR23077:SF27">
    <property type="entry name" value="ATPASE FAMILY GENE 2 PROTEIN HOMOLOG A"/>
    <property type="match status" value="1"/>
</dbReference>
<keyword evidence="10" id="KW-1185">Reference proteome</keyword>
<dbReference type="InterPro" id="IPR003593">
    <property type="entry name" value="AAA+_ATPase"/>
</dbReference>
<dbReference type="EMBL" id="CAJNOK010001293">
    <property type="protein sequence ID" value="CAF0804058.1"/>
    <property type="molecule type" value="Genomic_DNA"/>
</dbReference>
<dbReference type="InterPro" id="IPR050168">
    <property type="entry name" value="AAA_ATPase_domain"/>
</dbReference>
<evidence type="ECO:0000259" key="5">
    <source>
        <dbReference type="SMART" id="SM00382"/>
    </source>
</evidence>
<dbReference type="Proteomes" id="UP000681722">
    <property type="component" value="Unassembled WGS sequence"/>
</dbReference>
<keyword evidence="3" id="KW-0067">ATP-binding</keyword>
<dbReference type="InterPro" id="IPR003960">
    <property type="entry name" value="ATPase_AAA_CS"/>
</dbReference>
<evidence type="ECO:0000313" key="7">
    <source>
        <dbReference type="EMBL" id="CAF1216725.1"/>
    </source>
</evidence>
<proteinExistence type="predicted"/>
<dbReference type="InterPro" id="IPR003959">
    <property type="entry name" value="ATPase_AAA_core"/>
</dbReference>
<evidence type="ECO:0000313" key="8">
    <source>
        <dbReference type="EMBL" id="CAF3587564.1"/>
    </source>
</evidence>
<dbReference type="InterPro" id="IPR041569">
    <property type="entry name" value="AAA_lid_3"/>
</dbReference>
<dbReference type="FunFam" id="1.10.8.60:FF:000178">
    <property type="entry name" value="CDC48/VCP homolog, AAA superfamily"/>
    <property type="match status" value="1"/>
</dbReference>
<evidence type="ECO:0000313" key="6">
    <source>
        <dbReference type="EMBL" id="CAF0804058.1"/>
    </source>
</evidence>
<dbReference type="CDD" id="cd19511">
    <property type="entry name" value="RecA-like_CDC48_r2-like"/>
    <property type="match status" value="1"/>
</dbReference>
<dbReference type="PANTHER" id="PTHR23077">
    <property type="entry name" value="AAA-FAMILY ATPASE"/>
    <property type="match status" value="1"/>
</dbReference>
<dbReference type="GO" id="GO:0005524">
    <property type="term" value="F:ATP binding"/>
    <property type="evidence" value="ECO:0007669"/>
    <property type="project" value="UniProtKB-KW"/>
</dbReference>
<dbReference type="InterPro" id="IPR027417">
    <property type="entry name" value="P-loop_NTPase"/>
</dbReference>
<dbReference type="Pfam" id="PF00004">
    <property type="entry name" value="AAA"/>
    <property type="match status" value="2"/>
</dbReference>
<dbReference type="GO" id="GO:0016887">
    <property type="term" value="F:ATP hydrolysis activity"/>
    <property type="evidence" value="ECO:0007669"/>
    <property type="project" value="InterPro"/>
</dbReference>
<dbReference type="Proteomes" id="UP000677228">
    <property type="component" value="Unassembled WGS sequence"/>
</dbReference>